<comment type="caution">
    <text evidence="2">The sequence shown here is derived from an EMBL/GenBank/DDBJ whole genome shotgun (WGS) entry which is preliminary data.</text>
</comment>
<protein>
    <recommendedName>
        <fullName evidence="1">HNH domain-containing protein</fullName>
    </recommendedName>
</protein>
<dbReference type="GO" id="GO:0008270">
    <property type="term" value="F:zinc ion binding"/>
    <property type="evidence" value="ECO:0007669"/>
    <property type="project" value="InterPro"/>
</dbReference>
<dbReference type="RefSeq" id="WP_149471123.1">
    <property type="nucleotide sequence ID" value="NZ_QOKW01000022.1"/>
</dbReference>
<dbReference type="GO" id="GO:0004519">
    <property type="term" value="F:endonuclease activity"/>
    <property type="evidence" value="ECO:0007669"/>
    <property type="project" value="InterPro"/>
</dbReference>
<dbReference type="Pfam" id="PF01844">
    <property type="entry name" value="HNH"/>
    <property type="match status" value="1"/>
</dbReference>
<name>A0A9W7KRC7_9PROT</name>
<evidence type="ECO:0000313" key="3">
    <source>
        <dbReference type="Proteomes" id="UP000480854"/>
    </source>
</evidence>
<dbReference type="GO" id="GO:0003676">
    <property type="term" value="F:nucleic acid binding"/>
    <property type="evidence" value="ECO:0007669"/>
    <property type="project" value="InterPro"/>
</dbReference>
<dbReference type="CDD" id="cd00085">
    <property type="entry name" value="HNHc"/>
    <property type="match status" value="1"/>
</dbReference>
<evidence type="ECO:0000259" key="1">
    <source>
        <dbReference type="Pfam" id="PF01844"/>
    </source>
</evidence>
<organism evidence="2 3">
    <name type="scientific">Roseomonas genomospecies 6</name>
    <dbReference type="NCBI Taxonomy" id="214106"/>
    <lineage>
        <taxon>Bacteria</taxon>
        <taxon>Pseudomonadati</taxon>
        <taxon>Pseudomonadota</taxon>
        <taxon>Alphaproteobacteria</taxon>
        <taxon>Acetobacterales</taxon>
        <taxon>Roseomonadaceae</taxon>
        <taxon>Roseomonas</taxon>
    </lineage>
</organism>
<proteinExistence type="predicted"/>
<evidence type="ECO:0000313" key="2">
    <source>
        <dbReference type="EMBL" id="KAA0677654.1"/>
    </source>
</evidence>
<gene>
    <name evidence="2" type="ORF">DS843_22715</name>
</gene>
<dbReference type="AlphaFoldDB" id="A0A9W7KRC7"/>
<accession>A0A9W7KRC7</accession>
<sequence>MGYIVFDRSDVELAAWIRENPDGYLLNTHRRKTGADLKYMVLHRSQCRHMNKYTAHNAKPGGFTQNDYIKIGSTDVRSLQLWALKAGQADGSFTSCCTECLRDFHPPRFIAPSVSLDGTIEGEEFVEGAATRITVNRYERDISARKRCIEHHGAKCAVCDLKMEDRYGEPGKDYIEVHHRTPLWQIRESYVVNPITDLVPVCPNCHAMLHRQSPPLSPEALRERLKADKRYSKQGR</sequence>
<reference evidence="2 3" key="1">
    <citation type="submission" date="2018-07" db="EMBL/GenBank/DDBJ databases">
        <title>Genome sequence of Azospirillum sp. ATCC 49961.</title>
        <authorList>
            <person name="Sant'Anna F.H."/>
            <person name="Baldani J.I."/>
            <person name="Zilli J.E."/>
            <person name="Reis V.M."/>
            <person name="Hartmann A."/>
            <person name="Cruz L."/>
            <person name="de Souza E.M."/>
            <person name="de Oliveira Pedrosa F."/>
            <person name="Passaglia L.M.P."/>
        </authorList>
    </citation>
    <scope>NUCLEOTIDE SEQUENCE [LARGE SCALE GENOMIC DNA]</scope>
    <source>
        <strain evidence="2 3">ATCC 49961</strain>
    </source>
</reference>
<dbReference type="InterPro" id="IPR003615">
    <property type="entry name" value="HNH_nuc"/>
</dbReference>
<dbReference type="InterPro" id="IPR002711">
    <property type="entry name" value="HNH"/>
</dbReference>
<keyword evidence="3" id="KW-1185">Reference proteome</keyword>
<feature type="domain" description="HNH" evidence="1">
    <location>
        <begin position="156"/>
        <end position="211"/>
    </location>
</feature>
<dbReference type="Proteomes" id="UP000480854">
    <property type="component" value="Unassembled WGS sequence"/>
</dbReference>
<dbReference type="EMBL" id="QOKW01000022">
    <property type="protein sequence ID" value="KAA0677654.1"/>
    <property type="molecule type" value="Genomic_DNA"/>
</dbReference>
<dbReference type="OrthoDB" id="7220022at2"/>